<sequence>GYIAGATVPLEESSARYQMWKAENHMVMSWLLNSITNEMGENIMYHQTAKEIWDATRETYSNNDNPSAIFEIKRVLHDLRQGEMTITDYFNALIRYWQHL</sequence>
<evidence type="ECO:0000313" key="1">
    <source>
        <dbReference type="EMBL" id="GAV76370.1"/>
    </source>
</evidence>
<protein>
    <submittedName>
        <fullName evidence="1">UBN2_3 domain-containing protein</fullName>
    </submittedName>
</protein>
<reference evidence="2" key="1">
    <citation type="submission" date="2016-04" db="EMBL/GenBank/DDBJ databases">
        <title>Cephalotus genome sequencing.</title>
        <authorList>
            <person name="Fukushima K."/>
            <person name="Hasebe M."/>
            <person name="Fang X."/>
        </authorList>
    </citation>
    <scope>NUCLEOTIDE SEQUENCE [LARGE SCALE GENOMIC DNA]</scope>
    <source>
        <strain evidence="2">cv. St1</strain>
    </source>
</reference>
<dbReference type="OrthoDB" id="1718863at2759"/>
<dbReference type="PANTHER" id="PTHR37610:SF47">
    <property type="entry name" value="RETROTRANSPOSON COPIA-LIKE N-TERMINAL DOMAIN-CONTAINING PROTEIN"/>
    <property type="match status" value="1"/>
</dbReference>
<dbReference type="InParanoid" id="A0A1Q3C815"/>
<dbReference type="PANTHER" id="PTHR37610">
    <property type="entry name" value="CCHC-TYPE DOMAIN-CONTAINING PROTEIN"/>
    <property type="match status" value="1"/>
</dbReference>
<feature type="non-terminal residue" evidence="1">
    <location>
        <position position="100"/>
    </location>
</feature>
<dbReference type="Proteomes" id="UP000187406">
    <property type="component" value="Unassembled WGS sequence"/>
</dbReference>
<comment type="caution">
    <text evidence="1">The sequence shown here is derived from an EMBL/GenBank/DDBJ whole genome shotgun (WGS) entry which is preliminary data.</text>
</comment>
<proteinExistence type="predicted"/>
<dbReference type="Pfam" id="PF14223">
    <property type="entry name" value="Retrotran_gag_2"/>
    <property type="match status" value="1"/>
</dbReference>
<organism evidence="1 2">
    <name type="scientific">Cephalotus follicularis</name>
    <name type="common">Albany pitcher plant</name>
    <dbReference type="NCBI Taxonomy" id="3775"/>
    <lineage>
        <taxon>Eukaryota</taxon>
        <taxon>Viridiplantae</taxon>
        <taxon>Streptophyta</taxon>
        <taxon>Embryophyta</taxon>
        <taxon>Tracheophyta</taxon>
        <taxon>Spermatophyta</taxon>
        <taxon>Magnoliopsida</taxon>
        <taxon>eudicotyledons</taxon>
        <taxon>Gunneridae</taxon>
        <taxon>Pentapetalae</taxon>
        <taxon>rosids</taxon>
        <taxon>fabids</taxon>
        <taxon>Oxalidales</taxon>
        <taxon>Cephalotaceae</taxon>
        <taxon>Cephalotus</taxon>
    </lineage>
</organism>
<evidence type="ECO:0000313" key="2">
    <source>
        <dbReference type="Proteomes" id="UP000187406"/>
    </source>
</evidence>
<name>A0A1Q3C815_CEPFO</name>
<dbReference type="AlphaFoldDB" id="A0A1Q3C815"/>
<keyword evidence="2" id="KW-1185">Reference proteome</keyword>
<gene>
    <name evidence="1" type="ORF">CFOL_v3_19845</name>
</gene>
<accession>A0A1Q3C815</accession>
<feature type="non-terminal residue" evidence="1">
    <location>
        <position position="1"/>
    </location>
</feature>
<dbReference type="EMBL" id="BDDD01001481">
    <property type="protein sequence ID" value="GAV76370.1"/>
    <property type="molecule type" value="Genomic_DNA"/>
</dbReference>